<evidence type="ECO:0000313" key="3">
    <source>
        <dbReference type="Proteomes" id="UP000612055"/>
    </source>
</evidence>
<keyword evidence="3" id="KW-1185">Reference proteome</keyword>
<evidence type="ECO:0000313" key="2">
    <source>
        <dbReference type="EMBL" id="KAG2495303.1"/>
    </source>
</evidence>
<accession>A0A835Y3M1</accession>
<evidence type="ECO:0000256" key="1">
    <source>
        <dbReference type="SAM" id="MobiDB-lite"/>
    </source>
</evidence>
<dbReference type="Proteomes" id="UP000612055">
    <property type="component" value="Unassembled WGS sequence"/>
</dbReference>
<dbReference type="OrthoDB" id="552312at2759"/>
<reference evidence="2" key="1">
    <citation type="journal article" date="2020" name="bioRxiv">
        <title>Comparative genomics of Chlamydomonas.</title>
        <authorList>
            <person name="Craig R.J."/>
            <person name="Hasan A.R."/>
            <person name="Ness R.W."/>
            <person name="Keightley P.D."/>
        </authorList>
    </citation>
    <scope>NUCLEOTIDE SEQUENCE</scope>
    <source>
        <strain evidence="2">CCAP 11/70</strain>
    </source>
</reference>
<name>A0A835Y3M1_9CHLO</name>
<dbReference type="AlphaFoldDB" id="A0A835Y3M1"/>
<feature type="compositionally biased region" description="Low complexity" evidence="1">
    <location>
        <begin position="257"/>
        <end position="273"/>
    </location>
</feature>
<protein>
    <submittedName>
        <fullName evidence="2">Uncharacterized protein</fullName>
    </submittedName>
</protein>
<gene>
    <name evidence="2" type="ORF">HYH03_006575</name>
</gene>
<feature type="region of interest" description="Disordered" evidence="1">
    <location>
        <begin position="257"/>
        <end position="278"/>
    </location>
</feature>
<sequence>MAALPLCAWRAGDAELAGSSNCDPSSTSSAIPADAAPPPPSPGLPLSARLRNSWTACAAQLPFSLVPTALAEAPAAAPAPSGAPPLGLAYRAGLLQPLLDFLPEGPVGRPSAAELGRLEAAALAGWEGPQPLQVVTLAWALAWAGHRPSAAYLERLQAAAASGSLPAGPGAAPHKLGPVQCAVLLWAAAMAGPLPAAAWDAGLRALASAAGGDGKGLDEVATLYLLHATMLYAAEGMADGARRAAAGGVAARSAGTRAAPASPASATAQPTSSQPRATREEVLAAAAALGKAGLLKRLGTAYGEFVPLHPAIEGPYMVLLYVLEQLAAEGRAEAAAAAAANGSGWSVWGGGGGATPAAAVEQWLPAGAAEAATALLASPKDLARLQRDLQYHWRGDTLVDEVQRARNQVIYHLTRRLGLTVAQPEDVDVVLPSRWLVLFVRPGPQRAQAGPSATATPGPAWASSSAAAAAGGRAGVAAVEDLAAAAGEVVEGLLRERFAPAVRAPPGNGVGGGGADGDVDGGAAGGRAAGGCAGGLWAARVRALRRLGWRVAVVDAGEWGALRSDAERDALLQALLRGSG</sequence>
<organism evidence="2 3">
    <name type="scientific">Edaphochlamys debaryana</name>
    <dbReference type="NCBI Taxonomy" id="47281"/>
    <lineage>
        <taxon>Eukaryota</taxon>
        <taxon>Viridiplantae</taxon>
        <taxon>Chlorophyta</taxon>
        <taxon>core chlorophytes</taxon>
        <taxon>Chlorophyceae</taxon>
        <taxon>CS clade</taxon>
        <taxon>Chlamydomonadales</taxon>
        <taxon>Chlamydomonadales incertae sedis</taxon>
        <taxon>Edaphochlamys</taxon>
    </lineage>
</organism>
<feature type="region of interest" description="Disordered" evidence="1">
    <location>
        <begin position="18"/>
        <end position="45"/>
    </location>
</feature>
<proteinExistence type="predicted"/>
<comment type="caution">
    <text evidence="2">The sequence shown here is derived from an EMBL/GenBank/DDBJ whole genome shotgun (WGS) entry which is preliminary data.</text>
</comment>
<dbReference type="EMBL" id="JAEHOE010000025">
    <property type="protein sequence ID" value="KAG2495303.1"/>
    <property type="molecule type" value="Genomic_DNA"/>
</dbReference>
<feature type="compositionally biased region" description="Low complexity" evidence="1">
    <location>
        <begin position="24"/>
        <end position="34"/>
    </location>
</feature>